<dbReference type="OrthoDB" id="10260897at2759"/>
<dbReference type="InterPro" id="IPR037875">
    <property type="entry name" value="Bms1_N"/>
</dbReference>
<evidence type="ECO:0000259" key="12">
    <source>
        <dbReference type="PROSITE" id="PS51714"/>
    </source>
</evidence>
<evidence type="ECO:0000256" key="2">
    <source>
        <dbReference type="ARBA" id="ARBA00022517"/>
    </source>
</evidence>
<dbReference type="GO" id="GO:0034511">
    <property type="term" value="F:U3 snoRNA binding"/>
    <property type="evidence" value="ECO:0007669"/>
    <property type="project" value="EnsemblFungi"/>
</dbReference>
<evidence type="ECO:0000256" key="4">
    <source>
        <dbReference type="ARBA" id="ARBA00022741"/>
    </source>
</evidence>
<dbReference type="GO" id="GO:0005525">
    <property type="term" value="F:GTP binding"/>
    <property type="evidence" value="ECO:0007669"/>
    <property type="project" value="UniProtKB-KW"/>
</dbReference>
<evidence type="ECO:0000313" key="14">
    <source>
        <dbReference type="Proteomes" id="UP000015464"/>
    </source>
</evidence>
<evidence type="ECO:0000256" key="6">
    <source>
        <dbReference type="ARBA" id="ARBA00022840"/>
    </source>
</evidence>
<gene>
    <name evidence="13" type="ORF">SPOG_01446</name>
</gene>
<dbReference type="Proteomes" id="UP000015464">
    <property type="component" value="Unassembled WGS sequence"/>
</dbReference>
<dbReference type="GO" id="GO:0005737">
    <property type="term" value="C:cytoplasm"/>
    <property type="evidence" value="ECO:0007669"/>
    <property type="project" value="EnsemblFungi"/>
</dbReference>
<organism evidence="13 14">
    <name type="scientific">Schizosaccharomyces cryophilus (strain OY26 / ATCC MYA-4695 / CBS 11777 / NBRC 106824 / NRRL Y48691)</name>
    <name type="common">Fission yeast</name>
    <dbReference type="NCBI Taxonomy" id="653667"/>
    <lineage>
        <taxon>Eukaryota</taxon>
        <taxon>Fungi</taxon>
        <taxon>Dikarya</taxon>
        <taxon>Ascomycota</taxon>
        <taxon>Taphrinomycotina</taxon>
        <taxon>Schizosaccharomycetes</taxon>
        <taxon>Schizosaccharomycetales</taxon>
        <taxon>Schizosaccharomycetaceae</taxon>
        <taxon>Schizosaccharomyces</taxon>
    </lineage>
</organism>
<feature type="compositionally biased region" description="Basic and acidic residues" evidence="11">
    <location>
        <begin position="1065"/>
        <end position="1105"/>
    </location>
</feature>
<comment type="subcellular location">
    <subcellularLocation>
        <location evidence="1">Nucleus</location>
        <location evidence="1">Nucleolus</location>
    </subcellularLocation>
</comment>
<dbReference type="GO" id="GO:0000480">
    <property type="term" value="P:endonucleolytic cleavage in 5'-ETS of tricistronic rRNA transcript (SSU-rRNA, 5.8S rRNA, LSU-rRNA)"/>
    <property type="evidence" value="ECO:0007669"/>
    <property type="project" value="EnsemblFungi"/>
</dbReference>
<dbReference type="InterPro" id="IPR027417">
    <property type="entry name" value="P-loop_NTPase"/>
</dbReference>
<evidence type="ECO:0000256" key="9">
    <source>
        <dbReference type="ARBA" id="ARBA00049117"/>
    </source>
</evidence>
<dbReference type="RefSeq" id="XP_013025588.1">
    <property type="nucleotide sequence ID" value="XM_013170134.1"/>
</dbReference>
<keyword evidence="4" id="KW-0547">Nucleotide-binding</keyword>
<accession>S9X708</accession>
<feature type="compositionally biased region" description="Basic and acidic residues" evidence="11">
    <location>
        <begin position="553"/>
        <end position="585"/>
    </location>
</feature>
<dbReference type="GO" id="GO:0003924">
    <property type="term" value="F:GTPase activity"/>
    <property type="evidence" value="ECO:0007669"/>
    <property type="project" value="EnsemblFungi"/>
</dbReference>
<feature type="region of interest" description="Disordered" evidence="11">
    <location>
        <begin position="1065"/>
        <end position="1128"/>
    </location>
</feature>
<dbReference type="InterPro" id="IPR039761">
    <property type="entry name" value="Bms1/Tsr1"/>
</dbReference>
<dbReference type="PROSITE" id="PS51714">
    <property type="entry name" value="G_BMS1"/>
    <property type="match status" value="1"/>
</dbReference>
<keyword evidence="8" id="KW-0539">Nucleus</keyword>
<evidence type="ECO:0000256" key="11">
    <source>
        <dbReference type="SAM" id="MobiDB-lite"/>
    </source>
</evidence>
<dbReference type="GO" id="GO:0032040">
    <property type="term" value="C:small-subunit processome"/>
    <property type="evidence" value="ECO:0007669"/>
    <property type="project" value="EnsemblFungi"/>
</dbReference>
<dbReference type="STRING" id="653667.S9X708"/>
<keyword evidence="5" id="KW-0378">Hydrolase</keyword>
<keyword evidence="3" id="KW-0597">Phosphoprotein</keyword>
<evidence type="ECO:0000256" key="3">
    <source>
        <dbReference type="ARBA" id="ARBA00022553"/>
    </source>
</evidence>
<dbReference type="SUPFAM" id="SSF52540">
    <property type="entry name" value="P-loop containing nucleoside triphosphate hydrolases"/>
    <property type="match status" value="1"/>
</dbReference>
<feature type="domain" description="Bms1-type G" evidence="12">
    <location>
        <begin position="72"/>
        <end position="237"/>
    </location>
</feature>
<feature type="compositionally biased region" description="Acidic residues" evidence="11">
    <location>
        <begin position="542"/>
        <end position="552"/>
    </location>
</feature>
<dbReference type="AlphaFoldDB" id="S9X708"/>
<evidence type="ECO:0000313" key="13">
    <source>
        <dbReference type="EMBL" id="EPY49561.1"/>
    </source>
</evidence>
<dbReference type="Gene3D" id="3.40.50.300">
    <property type="entry name" value="P-loop containing nucleotide triphosphate hydrolases"/>
    <property type="match status" value="1"/>
</dbReference>
<dbReference type="SMART" id="SM00785">
    <property type="entry name" value="AARP2CN"/>
    <property type="match status" value="1"/>
</dbReference>
<dbReference type="Pfam" id="PF04950">
    <property type="entry name" value="RIBIOP_C"/>
    <property type="match status" value="1"/>
</dbReference>
<dbReference type="eggNOG" id="KOG1951">
    <property type="taxonomic scope" value="Eukaryota"/>
</dbReference>
<dbReference type="GeneID" id="25035775"/>
<dbReference type="FunFam" id="3.40.50.300:FF:000105">
    <property type="entry name" value="BMS1 ribosome biogenesis factor"/>
    <property type="match status" value="1"/>
</dbReference>
<feature type="region of interest" description="Disordered" evidence="11">
    <location>
        <begin position="517"/>
        <end position="585"/>
    </location>
</feature>
<evidence type="ECO:0000256" key="1">
    <source>
        <dbReference type="ARBA" id="ARBA00004604"/>
    </source>
</evidence>
<dbReference type="GO" id="GO:0000472">
    <property type="term" value="P:endonucleolytic cleavage to generate mature 5'-end of SSU-rRNA from (SSU-rRNA, 5.8S rRNA, LSU-rRNA)"/>
    <property type="evidence" value="ECO:0007669"/>
    <property type="project" value="EnsemblFungi"/>
</dbReference>
<dbReference type="GO" id="GO:0005524">
    <property type="term" value="F:ATP binding"/>
    <property type="evidence" value="ECO:0007669"/>
    <property type="project" value="UniProtKB-KW"/>
</dbReference>
<feature type="compositionally biased region" description="Acidic residues" evidence="11">
    <location>
        <begin position="458"/>
        <end position="485"/>
    </location>
</feature>
<dbReference type="InterPro" id="IPR007034">
    <property type="entry name" value="BMS1_TSR1_C"/>
</dbReference>
<dbReference type="GO" id="GO:0005654">
    <property type="term" value="C:nucleoplasm"/>
    <property type="evidence" value="ECO:0007669"/>
    <property type="project" value="UniProtKB-ARBA"/>
</dbReference>
<dbReference type="GO" id="GO:0030686">
    <property type="term" value="C:90S preribosome"/>
    <property type="evidence" value="ECO:0007669"/>
    <property type="project" value="EnsemblFungi"/>
</dbReference>
<dbReference type="HOGENOM" id="CLU_002486_0_0_1"/>
<feature type="compositionally biased region" description="Low complexity" evidence="11">
    <location>
        <begin position="24"/>
        <end position="35"/>
    </location>
</feature>
<comment type="catalytic activity">
    <reaction evidence="9">
        <text>GTP + H2O = GDP + phosphate + H(+)</text>
        <dbReference type="Rhea" id="RHEA:19669"/>
        <dbReference type="ChEBI" id="CHEBI:15377"/>
        <dbReference type="ChEBI" id="CHEBI:15378"/>
        <dbReference type="ChEBI" id="CHEBI:37565"/>
        <dbReference type="ChEBI" id="CHEBI:43474"/>
        <dbReference type="ChEBI" id="CHEBI:58189"/>
    </reaction>
    <physiologicalReaction direction="left-to-right" evidence="9">
        <dbReference type="Rhea" id="RHEA:19670"/>
    </physiologicalReaction>
</comment>
<evidence type="ECO:0000256" key="8">
    <source>
        <dbReference type="ARBA" id="ARBA00023242"/>
    </source>
</evidence>
<evidence type="ECO:0000256" key="5">
    <source>
        <dbReference type="ARBA" id="ARBA00022801"/>
    </source>
</evidence>
<dbReference type="SMART" id="SM01362">
    <property type="entry name" value="DUF663"/>
    <property type="match status" value="1"/>
</dbReference>
<sequence>MDEKKAHYAKHSGPKAEKKKSKKAPNANAESNPKAFAVASAGRMARQAMRTADLSQKKLHVPMVDRTPDESPPPVIVAVMGPPGTGKSTLIKSLVRRYSKYTVSNITGPITVVAGKSRRITFLECPNDLSSMIDVAKIADLVLLLVDANFGFEMETMEFLNILAPHGMPRIMGVLTHLDLFKKPATLRAAKKRLKHRFWTELYQGAKLFYLSGVLNGRYPDREILNLSRFISVMKFRPLQWRNQHPYLLADRMEDLTLPTEIEENPKVSRTVTLYGYLHGTNLPKHDAPVHIPGVGDFNVADASKLDDPCPPPDADKVRRRRLSEKQKLIYGPMADIGGILFDKDRVYIEVPTSNFSKDDNSEAGVGERMVMQLQEAHQPLGANPSSGIQLFSNTNVIGSEAEQEASDVGRKARRQPTGIVSDDMLHLEENEANDSENESADENDVGYSENIGATKDNEDEAAEEEVPFAESDSDLGDLLDEEESSDLKWKEGMASRATASFIESRRRRRRNLQKVFYDESLSPEQALSEIHGEPLDTVENGSDEGEGDDDDFFKPRKADLETPTRTNEKNSFEEELERYNKKYEDSERLARLKYHFITGSLLDTQEKDEGGADEEENETADFEDLEDEGSTDNNEGGEPSVDNEKSGEPGEDEASDAPDFEEEREENARKKEELKLRFEEEDRGDPEKKDVDWYGEEKEKIARQLEINREAFKDMDPESRAEIEGYRAGAYVRLVFKGVPYEFVEQFDSRYPVVVGGLLPNEQRYGLVQARIKRHRWHKKILKTNDPLIFSLGWRRVQSVPVYSISDSRTRNRMLKYTPEHMHCFATFYGPFIAPNTGFCAVQYVANSFAQAGSFRIAATGTVLDVNQSSEIVKKLKLTGVPYKIFKNTAFIKKMFNSPLEVAKFEGANIRTVSGIRGQVKKAVDKEHGHFRATFEDKVLMSDIVFLRAWYPVQVREFCTTVTNLLEPVKNEWTGMRLTGEVRHELGLKTPLRPNSQYKEIVRPTRHFNPLKVPASLQAQLPYASRPKEVRPRSKPTYMQKRTVLLNADERKARDLLQKVMTLKSDKESKRKAKKAEEHEKYHKKMQKEEQVYVEKKRQEKADWFARNGKRLRQDSGATSGGKKSRR</sequence>
<proteinExistence type="inferred from homology"/>
<dbReference type="InterPro" id="IPR006073">
    <property type="entry name" value="GTP-bd"/>
</dbReference>
<keyword evidence="6" id="KW-0067">ATP-binding</keyword>
<feature type="region of interest" description="Disordered" evidence="11">
    <location>
        <begin position="1"/>
        <end position="35"/>
    </location>
</feature>
<reference evidence="13 14" key="1">
    <citation type="journal article" date="2011" name="Science">
        <title>Comparative functional genomics of the fission yeasts.</title>
        <authorList>
            <person name="Rhind N."/>
            <person name="Chen Z."/>
            <person name="Yassour M."/>
            <person name="Thompson D.A."/>
            <person name="Haas B.J."/>
            <person name="Habib N."/>
            <person name="Wapinski I."/>
            <person name="Roy S."/>
            <person name="Lin M.F."/>
            <person name="Heiman D.I."/>
            <person name="Young S.K."/>
            <person name="Furuya K."/>
            <person name="Guo Y."/>
            <person name="Pidoux A."/>
            <person name="Chen H.M."/>
            <person name="Robbertse B."/>
            <person name="Goldberg J.M."/>
            <person name="Aoki K."/>
            <person name="Bayne E.H."/>
            <person name="Berlin A.M."/>
            <person name="Desjardins C.A."/>
            <person name="Dobbs E."/>
            <person name="Dukaj L."/>
            <person name="Fan L."/>
            <person name="FitzGerald M.G."/>
            <person name="French C."/>
            <person name="Gujja S."/>
            <person name="Hansen K."/>
            <person name="Keifenheim D."/>
            <person name="Levin J.Z."/>
            <person name="Mosher R.A."/>
            <person name="Mueller C.A."/>
            <person name="Pfiffner J."/>
            <person name="Priest M."/>
            <person name="Russ C."/>
            <person name="Smialowska A."/>
            <person name="Swoboda P."/>
            <person name="Sykes S.M."/>
            <person name="Vaughn M."/>
            <person name="Vengrova S."/>
            <person name="Yoder R."/>
            <person name="Zeng Q."/>
            <person name="Allshire R."/>
            <person name="Baulcombe D."/>
            <person name="Birren B.W."/>
            <person name="Brown W."/>
            <person name="Ekwall K."/>
            <person name="Kellis M."/>
            <person name="Leatherwood J."/>
            <person name="Levin H."/>
            <person name="Margalit H."/>
            <person name="Martienssen R."/>
            <person name="Nieduszynski C.A."/>
            <person name="Spatafora J.W."/>
            <person name="Friedman N."/>
            <person name="Dalgaard J.Z."/>
            <person name="Baumann P."/>
            <person name="Niki H."/>
            <person name="Regev A."/>
            <person name="Nusbaum C."/>
        </authorList>
    </citation>
    <scope>NUCLEOTIDE SEQUENCE [LARGE SCALE GENOMIC DNA]</scope>
    <source>
        <strain evidence="14">OY26 / ATCC MYA-4695 / CBS 11777 / NBRC 106824 / NRRL Y48691</strain>
    </source>
</reference>
<dbReference type="Pfam" id="PF01926">
    <property type="entry name" value="MMR_HSR1"/>
    <property type="match status" value="1"/>
</dbReference>
<dbReference type="CDD" id="cd01882">
    <property type="entry name" value="BMS1"/>
    <property type="match status" value="1"/>
</dbReference>
<feature type="compositionally biased region" description="Acidic residues" evidence="11">
    <location>
        <begin position="612"/>
        <end position="631"/>
    </location>
</feature>
<dbReference type="EMBL" id="KE546995">
    <property type="protein sequence ID" value="EPY49561.1"/>
    <property type="molecule type" value="Genomic_DNA"/>
</dbReference>
<dbReference type="Pfam" id="PF08142">
    <property type="entry name" value="AARP2CN"/>
    <property type="match status" value="1"/>
</dbReference>
<dbReference type="PANTHER" id="PTHR12858:SF2">
    <property type="entry name" value="RIBOSOME BIOGENESIS PROTEIN BMS1 HOMOLOG"/>
    <property type="match status" value="1"/>
</dbReference>
<keyword evidence="7" id="KW-0342">GTP-binding</keyword>
<feature type="compositionally biased region" description="Acidic residues" evidence="11">
    <location>
        <begin position="431"/>
        <end position="445"/>
    </location>
</feature>
<dbReference type="InterPro" id="IPR012948">
    <property type="entry name" value="AARP2CN"/>
</dbReference>
<feature type="compositionally biased region" description="Acidic residues" evidence="11">
    <location>
        <begin position="650"/>
        <end position="666"/>
    </location>
</feature>
<evidence type="ECO:0000256" key="10">
    <source>
        <dbReference type="ARBA" id="ARBA00061391"/>
    </source>
</evidence>
<feature type="region of interest" description="Disordered" evidence="11">
    <location>
        <begin position="401"/>
        <end position="504"/>
    </location>
</feature>
<keyword evidence="2" id="KW-0690">Ribosome biogenesis</keyword>
<protein>
    <submittedName>
        <fullName evidence="13">GTP binding protein Bms1</fullName>
    </submittedName>
</protein>
<evidence type="ECO:0000256" key="7">
    <source>
        <dbReference type="ARBA" id="ARBA00023134"/>
    </source>
</evidence>
<dbReference type="OMA" id="KLHVPMV"/>
<comment type="similarity">
    <text evidence="10">Belongs to the TRAFAC class translation factor GTPase superfamily. Bms1-like GTPase family. BMS1 subfamily.</text>
</comment>
<dbReference type="PANTHER" id="PTHR12858">
    <property type="entry name" value="RIBOSOME BIOGENESIS PROTEIN"/>
    <property type="match status" value="1"/>
</dbReference>
<feature type="region of interest" description="Disordered" evidence="11">
    <location>
        <begin position="601"/>
        <end position="692"/>
    </location>
</feature>
<dbReference type="GO" id="GO:2000232">
    <property type="term" value="P:regulation of rRNA processing"/>
    <property type="evidence" value="ECO:0007669"/>
    <property type="project" value="EnsemblFungi"/>
</dbReference>
<feature type="compositionally biased region" description="Basic residues" evidence="11">
    <location>
        <begin position="7"/>
        <end position="23"/>
    </location>
</feature>
<feature type="compositionally biased region" description="Basic and acidic residues" evidence="11">
    <location>
        <begin position="667"/>
        <end position="692"/>
    </location>
</feature>
<keyword evidence="14" id="KW-1185">Reference proteome</keyword>
<name>S9X708_SCHCR</name>
<dbReference type="InterPro" id="IPR030387">
    <property type="entry name" value="G_Bms1/Tsr1_dom"/>
</dbReference>